<accession>A0A1C3XB85</accession>
<evidence type="ECO:0000259" key="6">
    <source>
        <dbReference type="Pfam" id="PF00916"/>
    </source>
</evidence>
<feature type="transmembrane region" description="Helical" evidence="5">
    <location>
        <begin position="39"/>
        <end position="59"/>
    </location>
</feature>
<dbReference type="RefSeq" id="WP_004125887.1">
    <property type="nucleotide sequence ID" value="NZ_FMAF01000030.1"/>
</dbReference>
<feature type="transmembrane region" description="Helical" evidence="5">
    <location>
        <begin position="340"/>
        <end position="357"/>
    </location>
</feature>
<dbReference type="Proteomes" id="UP000199205">
    <property type="component" value="Unassembled WGS sequence"/>
</dbReference>
<dbReference type="InterPro" id="IPR001902">
    <property type="entry name" value="SLC26A/SulP_fam"/>
</dbReference>
<feature type="transmembrane region" description="Helical" evidence="5">
    <location>
        <begin position="113"/>
        <end position="137"/>
    </location>
</feature>
<keyword evidence="2 5" id="KW-0812">Transmembrane</keyword>
<evidence type="ECO:0000256" key="2">
    <source>
        <dbReference type="ARBA" id="ARBA00022692"/>
    </source>
</evidence>
<feature type="transmembrane region" description="Helical" evidence="5">
    <location>
        <begin position="12"/>
        <end position="32"/>
    </location>
</feature>
<feature type="transmembrane region" description="Helical" evidence="5">
    <location>
        <begin position="238"/>
        <end position="260"/>
    </location>
</feature>
<dbReference type="AlphaFoldDB" id="A0A1C3XB85"/>
<evidence type="ECO:0000256" key="4">
    <source>
        <dbReference type="ARBA" id="ARBA00023136"/>
    </source>
</evidence>
<reference evidence="8 9" key="1">
    <citation type="submission" date="2016-08" db="EMBL/GenBank/DDBJ databases">
        <authorList>
            <person name="Seilhamer J.J."/>
        </authorList>
    </citation>
    <scope>NUCLEOTIDE SEQUENCE [LARGE SCALE GENOMIC DNA]</scope>
    <source>
        <strain evidence="8 9">P1-7</strain>
    </source>
</reference>
<dbReference type="Pfam" id="PF13466">
    <property type="entry name" value="STAS_2"/>
    <property type="match status" value="1"/>
</dbReference>
<sequence length="513" mass="53809">MTNNSFAFSRDFASSLVVFFVAIPLCLGIAVASGVPVAMGLISGIVGGIVVGLLAGSPLQVSGPAAGLAVIVFGFVEQYGVAMLGPVLIVAGLLQILAAFLKIGSWFRAISPAVVHGMLAGIGILIILGQIHVLMGAKPAAGGIENVVAMERTFGHLWGGGMTSESVDLLIGLISLLAMIGWEKFRPNRLRLVPSALVGVAIGTTLTAALRLPIARVEVPASLANSISLPTVESFANMAQPGIVVTSLVIAVIASAESLLSSAAVDRMHDGASTRFNKELFAQGIGNGLCGLLGGLPITGVIVRSSANIQAGARTRASAVLHGVWILGLTVLLPQLLSMVPLTALAAILLVTGWRLISLHHVRDLFDHHGWLPVGIWIATVAMVVLQDLLVGVALGLTLSIFEILPYLRRKLAIDRMEDAETVHLTLGGVATCRDVPALLNTLESLPAGCTVRIASSDLHYVDHICAETLRDWLKRQKKLGRTVDIQHPPAGRHPRLVPIFKRLTAETADPTG</sequence>
<evidence type="ECO:0000256" key="5">
    <source>
        <dbReference type="SAM" id="Phobius"/>
    </source>
</evidence>
<gene>
    <name evidence="8" type="ORF">GA0061101_13070</name>
</gene>
<comment type="subcellular location">
    <subcellularLocation>
        <location evidence="1">Membrane</location>
        <topology evidence="1">Multi-pass membrane protein</topology>
    </subcellularLocation>
</comment>
<dbReference type="OrthoDB" id="9769739at2"/>
<dbReference type="InterPro" id="IPR058548">
    <property type="entry name" value="MlaB-like_STAS"/>
</dbReference>
<evidence type="ECO:0000313" key="8">
    <source>
        <dbReference type="EMBL" id="SCB49532.1"/>
    </source>
</evidence>
<protein>
    <submittedName>
        <fullName evidence="8">Sulfate permease, MFS superfamily</fullName>
    </submittedName>
</protein>
<dbReference type="InterPro" id="IPR011547">
    <property type="entry name" value="SLC26A/SulP_dom"/>
</dbReference>
<feature type="domain" description="MlaB-like STAS" evidence="7">
    <location>
        <begin position="425"/>
        <end position="491"/>
    </location>
</feature>
<dbReference type="GO" id="GO:0016020">
    <property type="term" value="C:membrane"/>
    <property type="evidence" value="ECO:0007669"/>
    <property type="project" value="UniProtKB-SubCell"/>
</dbReference>
<proteinExistence type="predicted"/>
<feature type="transmembrane region" description="Helical" evidence="5">
    <location>
        <begin position="157"/>
        <end position="180"/>
    </location>
</feature>
<name>A0A1C3XB85_9HYPH</name>
<dbReference type="Pfam" id="PF00916">
    <property type="entry name" value="Sulfate_transp"/>
    <property type="match status" value="1"/>
</dbReference>
<keyword evidence="3 5" id="KW-1133">Transmembrane helix</keyword>
<evidence type="ECO:0000259" key="7">
    <source>
        <dbReference type="Pfam" id="PF13466"/>
    </source>
</evidence>
<feature type="transmembrane region" description="Helical" evidence="5">
    <location>
        <begin position="280"/>
        <end position="303"/>
    </location>
</feature>
<feature type="domain" description="SLC26A/SulP transporter" evidence="6">
    <location>
        <begin position="8"/>
        <end position="366"/>
    </location>
</feature>
<dbReference type="EMBL" id="FMAF01000030">
    <property type="protein sequence ID" value="SCB49532.1"/>
    <property type="molecule type" value="Genomic_DNA"/>
</dbReference>
<dbReference type="GO" id="GO:0055085">
    <property type="term" value="P:transmembrane transport"/>
    <property type="evidence" value="ECO:0007669"/>
    <property type="project" value="InterPro"/>
</dbReference>
<organism evidence="8 9">
    <name type="scientific">Rhizobium lusitanum</name>
    <dbReference type="NCBI Taxonomy" id="293958"/>
    <lineage>
        <taxon>Bacteria</taxon>
        <taxon>Pseudomonadati</taxon>
        <taxon>Pseudomonadota</taxon>
        <taxon>Alphaproteobacteria</taxon>
        <taxon>Hyphomicrobiales</taxon>
        <taxon>Rhizobiaceae</taxon>
        <taxon>Rhizobium/Agrobacterium group</taxon>
        <taxon>Rhizobium</taxon>
    </lineage>
</organism>
<feature type="transmembrane region" description="Helical" evidence="5">
    <location>
        <begin position="79"/>
        <end position="101"/>
    </location>
</feature>
<evidence type="ECO:0000256" key="3">
    <source>
        <dbReference type="ARBA" id="ARBA00022989"/>
    </source>
</evidence>
<evidence type="ECO:0000256" key="1">
    <source>
        <dbReference type="ARBA" id="ARBA00004141"/>
    </source>
</evidence>
<keyword evidence="4 5" id="KW-0472">Membrane</keyword>
<evidence type="ECO:0000313" key="9">
    <source>
        <dbReference type="Proteomes" id="UP000199205"/>
    </source>
</evidence>
<feature type="transmembrane region" description="Helical" evidence="5">
    <location>
        <begin position="377"/>
        <end position="402"/>
    </location>
</feature>
<dbReference type="PANTHER" id="PTHR11814">
    <property type="entry name" value="SULFATE TRANSPORTER"/>
    <property type="match status" value="1"/>
</dbReference>